<feature type="compositionally biased region" description="Polar residues" evidence="3">
    <location>
        <begin position="209"/>
        <end position="218"/>
    </location>
</feature>
<evidence type="ECO:0000256" key="1">
    <source>
        <dbReference type="ARBA" id="ARBA00043985"/>
    </source>
</evidence>
<evidence type="ECO:0000256" key="3">
    <source>
        <dbReference type="SAM" id="MobiDB-lite"/>
    </source>
</evidence>
<evidence type="ECO:0000256" key="2">
    <source>
        <dbReference type="SAM" id="Coils"/>
    </source>
</evidence>
<organism evidence="4 5">
    <name type="scientific">Paenibacillus physcomitrellae</name>
    <dbReference type="NCBI Taxonomy" id="1619311"/>
    <lineage>
        <taxon>Bacteria</taxon>
        <taxon>Bacillati</taxon>
        <taxon>Bacillota</taxon>
        <taxon>Bacilli</taxon>
        <taxon>Bacillales</taxon>
        <taxon>Paenibacillaceae</taxon>
        <taxon>Paenibacillus</taxon>
    </lineage>
</organism>
<feature type="coiled-coil region" evidence="2">
    <location>
        <begin position="101"/>
        <end position="152"/>
    </location>
</feature>
<comment type="similarity">
    <text evidence="1">Belongs to the PspA/Vipp/IM30 family.</text>
</comment>
<dbReference type="PANTHER" id="PTHR31088">
    <property type="entry name" value="MEMBRANE-ASSOCIATED PROTEIN VIPP1, CHLOROPLASTIC"/>
    <property type="match status" value="1"/>
</dbReference>
<feature type="region of interest" description="Disordered" evidence="3">
    <location>
        <begin position="182"/>
        <end position="228"/>
    </location>
</feature>
<feature type="coiled-coil region" evidence="2">
    <location>
        <begin position="33"/>
        <end position="67"/>
    </location>
</feature>
<gene>
    <name evidence="4" type="primary">pspA</name>
    <name evidence="4" type="ORF">GCM10010917_15200</name>
</gene>
<comment type="caution">
    <text evidence="4">The sequence shown here is derived from an EMBL/GenBank/DDBJ whole genome shotgun (WGS) entry which is preliminary data.</text>
</comment>
<accession>A0ABQ1FVM6</accession>
<dbReference type="Pfam" id="PF04012">
    <property type="entry name" value="PspA_IM30"/>
    <property type="match status" value="1"/>
</dbReference>
<dbReference type="Proteomes" id="UP000609323">
    <property type="component" value="Unassembled WGS sequence"/>
</dbReference>
<sequence>MSLFERISNITKATLHEALNKLEDPVVMTGQYLRNLEEELDDASNELNAAKTSARILQAKREDAQRQITLKEHLALQAITDGDELTARRAIEAKLHYTEQVSHLTAEEDRVQHRVAELETQLDMGKEELERLKKKREELAERARKASELKASAHPQFSRGLDTGSAARGFERMEEKINGWEASAAASSPYAGNPAYSSRVDEELARLQGRTQGGTPSQAAEDKGNAPE</sequence>
<dbReference type="PANTHER" id="PTHR31088:SF6">
    <property type="entry name" value="PHAGE SHOCK PROTEIN A"/>
    <property type="match status" value="1"/>
</dbReference>
<evidence type="ECO:0000313" key="5">
    <source>
        <dbReference type="Proteomes" id="UP000609323"/>
    </source>
</evidence>
<protein>
    <submittedName>
        <fullName evidence="4">Membrane protein</fullName>
    </submittedName>
</protein>
<dbReference type="RefSeq" id="WP_094095080.1">
    <property type="nucleotide sequence ID" value="NZ_BMHF01000004.1"/>
</dbReference>
<keyword evidence="5" id="KW-1185">Reference proteome</keyword>
<proteinExistence type="inferred from homology"/>
<dbReference type="InterPro" id="IPR007157">
    <property type="entry name" value="PspA_VIPP1"/>
</dbReference>
<dbReference type="EMBL" id="BMHF01000004">
    <property type="protein sequence ID" value="GGA31078.1"/>
    <property type="molecule type" value="Genomic_DNA"/>
</dbReference>
<keyword evidence="2" id="KW-0175">Coiled coil</keyword>
<reference evidence="5" key="1">
    <citation type="journal article" date="2019" name="Int. J. Syst. Evol. Microbiol.">
        <title>The Global Catalogue of Microorganisms (GCM) 10K type strain sequencing project: providing services to taxonomists for standard genome sequencing and annotation.</title>
        <authorList>
            <consortium name="The Broad Institute Genomics Platform"/>
            <consortium name="The Broad Institute Genome Sequencing Center for Infectious Disease"/>
            <person name="Wu L."/>
            <person name="Ma J."/>
        </authorList>
    </citation>
    <scope>NUCLEOTIDE SEQUENCE [LARGE SCALE GENOMIC DNA]</scope>
    <source>
        <strain evidence="5">CGMCC 1.15044</strain>
    </source>
</reference>
<evidence type="ECO:0000313" key="4">
    <source>
        <dbReference type="EMBL" id="GGA31078.1"/>
    </source>
</evidence>
<name>A0ABQ1FVM6_9BACL</name>